<keyword evidence="1" id="KW-1133">Transmembrane helix</keyword>
<gene>
    <name evidence="2" type="ORF">DCC81_16925</name>
</gene>
<evidence type="ECO:0000313" key="2">
    <source>
        <dbReference type="EMBL" id="PUZ25929.1"/>
    </source>
</evidence>
<evidence type="ECO:0000256" key="1">
    <source>
        <dbReference type="SAM" id="Phobius"/>
    </source>
</evidence>
<dbReference type="AlphaFoldDB" id="A0A2T7BI21"/>
<comment type="caution">
    <text evidence="2">The sequence shown here is derived from an EMBL/GenBank/DDBJ whole genome shotgun (WGS) entry which is preliminary data.</text>
</comment>
<proteinExistence type="predicted"/>
<evidence type="ECO:0000313" key="3">
    <source>
        <dbReference type="Proteomes" id="UP000244450"/>
    </source>
</evidence>
<keyword evidence="3" id="KW-1185">Reference proteome</keyword>
<keyword evidence="1" id="KW-0472">Membrane</keyword>
<sequence length="119" mass="13658">MIVFLVFFILFLTVLIPLILLALYLSSTRIEKNVIKALNQHGLKLVSIEKTSRTFKYKERSSDFTVADLFQMNLMPGVRSVSFRAITYLTKDNQTITSLAAIETKTNNTLEIYFESLRS</sequence>
<feature type="transmembrane region" description="Helical" evidence="1">
    <location>
        <begin position="6"/>
        <end position="26"/>
    </location>
</feature>
<dbReference type="Proteomes" id="UP000244450">
    <property type="component" value="Unassembled WGS sequence"/>
</dbReference>
<protein>
    <submittedName>
        <fullName evidence="2">Uncharacterized protein</fullName>
    </submittedName>
</protein>
<reference evidence="2 3" key="1">
    <citation type="submission" date="2018-04" db="EMBL/GenBank/DDBJ databases">
        <title>Chitinophaga fuyangensis sp. nov., isolated from soil in a chemical factory.</title>
        <authorList>
            <person name="Chen K."/>
        </authorList>
    </citation>
    <scope>NUCLEOTIDE SEQUENCE [LARGE SCALE GENOMIC DNA]</scope>
    <source>
        <strain evidence="2 3">LY-1</strain>
    </source>
</reference>
<name>A0A2T7BI21_9BACT</name>
<organism evidence="2 3">
    <name type="scientific">Chitinophaga parva</name>
    <dbReference type="NCBI Taxonomy" id="2169414"/>
    <lineage>
        <taxon>Bacteria</taxon>
        <taxon>Pseudomonadati</taxon>
        <taxon>Bacteroidota</taxon>
        <taxon>Chitinophagia</taxon>
        <taxon>Chitinophagales</taxon>
        <taxon>Chitinophagaceae</taxon>
        <taxon>Chitinophaga</taxon>
    </lineage>
</organism>
<dbReference type="RefSeq" id="WP_108687768.1">
    <property type="nucleotide sequence ID" value="NZ_QCYK01000002.1"/>
</dbReference>
<accession>A0A2T7BI21</accession>
<dbReference type="EMBL" id="QCYK01000002">
    <property type="protein sequence ID" value="PUZ25929.1"/>
    <property type="molecule type" value="Genomic_DNA"/>
</dbReference>
<keyword evidence="1" id="KW-0812">Transmembrane</keyword>